<feature type="region of interest" description="Disordered" evidence="1">
    <location>
        <begin position="27"/>
        <end position="111"/>
    </location>
</feature>
<protein>
    <submittedName>
        <fullName evidence="2">Uncharacterized protein</fullName>
    </submittedName>
</protein>
<accession>A0ABR3ARP5</accession>
<dbReference type="Proteomes" id="UP001448207">
    <property type="component" value="Unassembled WGS sequence"/>
</dbReference>
<keyword evidence="3" id="KW-1185">Reference proteome</keyword>
<feature type="compositionally biased region" description="Polar residues" evidence="1">
    <location>
        <begin position="102"/>
        <end position="111"/>
    </location>
</feature>
<reference evidence="2 3" key="1">
    <citation type="submission" date="2024-04" db="EMBL/GenBank/DDBJ databases">
        <title>Symmetric and asymmetric DNA N6-adenine methylation regulates different biological responses in Mucorales.</title>
        <authorList>
            <consortium name="Lawrence Berkeley National Laboratory"/>
            <person name="Lax C."/>
            <person name="Mondo S.J."/>
            <person name="Osorio-Concepcion M."/>
            <person name="Muszewska A."/>
            <person name="Corrochano-Luque M."/>
            <person name="Gutierrez G."/>
            <person name="Riley R."/>
            <person name="Lipzen A."/>
            <person name="Guo J."/>
            <person name="Hundley H."/>
            <person name="Amirebrahimi M."/>
            <person name="Ng V."/>
            <person name="Lorenzo-Gutierrez D."/>
            <person name="Binder U."/>
            <person name="Yang J."/>
            <person name="Song Y."/>
            <person name="Canovas D."/>
            <person name="Navarro E."/>
            <person name="Freitag M."/>
            <person name="Gabaldon T."/>
            <person name="Grigoriev I.V."/>
            <person name="Corrochano L.M."/>
            <person name="Nicolas F.E."/>
            <person name="Garre V."/>
        </authorList>
    </citation>
    <scope>NUCLEOTIDE SEQUENCE [LARGE SCALE GENOMIC DNA]</scope>
    <source>
        <strain evidence="2 3">L51</strain>
    </source>
</reference>
<organism evidence="2 3">
    <name type="scientific">Phycomyces blakesleeanus</name>
    <dbReference type="NCBI Taxonomy" id="4837"/>
    <lineage>
        <taxon>Eukaryota</taxon>
        <taxon>Fungi</taxon>
        <taxon>Fungi incertae sedis</taxon>
        <taxon>Mucoromycota</taxon>
        <taxon>Mucoromycotina</taxon>
        <taxon>Mucoromycetes</taxon>
        <taxon>Mucorales</taxon>
        <taxon>Phycomycetaceae</taxon>
        <taxon>Phycomyces</taxon>
    </lineage>
</organism>
<comment type="caution">
    <text evidence="2">The sequence shown here is derived from an EMBL/GenBank/DDBJ whole genome shotgun (WGS) entry which is preliminary data.</text>
</comment>
<dbReference type="EMBL" id="JBCLYO010000019">
    <property type="protein sequence ID" value="KAL0081039.1"/>
    <property type="molecule type" value="Genomic_DNA"/>
</dbReference>
<evidence type="ECO:0000256" key="1">
    <source>
        <dbReference type="SAM" id="MobiDB-lite"/>
    </source>
</evidence>
<name>A0ABR3ARP5_PHYBL</name>
<feature type="compositionally biased region" description="Acidic residues" evidence="1">
    <location>
        <begin position="49"/>
        <end position="58"/>
    </location>
</feature>
<feature type="compositionally biased region" description="Basic and acidic residues" evidence="1">
    <location>
        <begin position="87"/>
        <end position="101"/>
    </location>
</feature>
<evidence type="ECO:0000313" key="3">
    <source>
        <dbReference type="Proteomes" id="UP001448207"/>
    </source>
</evidence>
<evidence type="ECO:0000313" key="2">
    <source>
        <dbReference type="EMBL" id="KAL0081039.1"/>
    </source>
</evidence>
<gene>
    <name evidence="2" type="ORF">J3Q64DRAFT_1758606</name>
</gene>
<sequence>MPIYRSPSGRRVSNRFWKEIHKDKLNKRVLPEDNISSPAHKRQRTDPELPIDIDDERLPEEAKMSEENDDEDDFWKSDGGSSAFNDRLFRVAQEEREESHKNSQSPRTPSTLGYELEMANDAALQSSQKRLQEDVRVASFSLQKVQQPEDPERNSVMLTELKKKFKEKQNLWRIQGDEWRFSGTSYITKETRKK</sequence>
<proteinExistence type="predicted"/>